<dbReference type="InterPro" id="IPR001579">
    <property type="entry name" value="Glyco_hydro_18_chit_AS"/>
</dbReference>
<dbReference type="PROSITE" id="PS50853">
    <property type="entry name" value="FN3"/>
    <property type="match status" value="2"/>
</dbReference>
<dbReference type="EC" id="3.2.1.14" evidence="3"/>
<evidence type="ECO:0000259" key="12">
    <source>
        <dbReference type="PROSITE" id="PS50853"/>
    </source>
</evidence>
<feature type="domain" description="Fibronectin type-III" evidence="12">
    <location>
        <begin position="91"/>
        <end position="176"/>
    </location>
</feature>
<dbReference type="EMBL" id="CP090978">
    <property type="protein sequence ID" value="UJF33899.1"/>
    <property type="molecule type" value="Genomic_DNA"/>
</dbReference>
<keyword evidence="8" id="KW-0624">Polysaccharide degradation</keyword>
<evidence type="ECO:0000313" key="15">
    <source>
        <dbReference type="Proteomes" id="UP001649230"/>
    </source>
</evidence>
<evidence type="ECO:0000256" key="10">
    <source>
        <dbReference type="SAM" id="MobiDB-lite"/>
    </source>
</evidence>
<dbReference type="SMART" id="SM00060">
    <property type="entry name" value="FN3"/>
    <property type="match status" value="2"/>
</dbReference>
<protein>
    <recommendedName>
        <fullName evidence="3">chitinase</fullName>
        <ecNumber evidence="3">3.2.1.14</ecNumber>
    </recommendedName>
</protein>
<dbReference type="InterPro" id="IPR036116">
    <property type="entry name" value="FN3_sf"/>
</dbReference>
<keyword evidence="15" id="KW-1185">Reference proteome</keyword>
<keyword evidence="11" id="KW-0732">Signal</keyword>
<dbReference type="SMART" id="SM00495">
    <property type="entry name" value="ChtBD3"/>
    <property type="match status" value="1"/>
</dbReference>
<dbReference type="Proteomes" id="UP001649230">
    <property type="component" value="Chromosome"/>
</dbReference>
<reference evidence="14 15" key="1">
    <citation type="journal article" date="2024" name="Int. J. Syst. Evol. Microbiol.">
        <title>Paenibacillus hexagrammi sp. nov., a novel bacterium isolated from the gut content of Hexagrammos agrammus.</title>
        <authorList>
            <person name="Jung H.K."/>
            <person name="Kim D.G."/>
            <person name="Zin H."/>
            <person name="Park J."/>
            <person name="Jung H."/>
            <person name="Kim Y.O."/>
            <person name="Kong H.J."/>
            <person name="Kim J.W."/>
            <person name="Kim Y.S."/>
        </authorList>
    </citation>
    <scope>NUCLEOTIDE SEQUENCE [LARGE SCALE GENOMIC DNA]</scope>
    <source>
        <strain evidence="14 15">YPD9-1</strain>
    </source>
</reference>
<evidence type="ECO:0000256" key="8">
    <source>
        <dbReference type="ARBA" id="ARBA00023326"/>
    </source>
</evidence>
<dbReference type="Pfam" id="PF02839">
    <property type="entry name" value="CBM_5_12"/>
    <property type="match status" value="1"/>
</dbReference>
<dbReference type="Gene3D" id="2.10.10.20">
    <property type="entry name" value="Carbohydrate-binding module superfamily 5/12"/>
    <property type="match status" value="1"/>
</dbReference>
<feature type="domain" description="Fibronectin type-III" evidence="12">
    <location>
        <begin position="185"/>
        <end position="270"/>
    </location>
</feature>
<dbReference type="Pfam" id="PF00704">
    <property type="entry name" value="Glyco_hydro_18"/>
    <property type="match status" value="1"/>
</dbReference>
<accession>A0ABY3SIN5</accession>
<dbReference type="PROSITE" id="PS51910">
    <property type="entry name" value="GH18_2"/>
    <property type="match status" value="1"/>
</dbReference>
<evidence type="ECO:0000259" key="13">
    <source>
        <dbReference type="PROSITE" id="PS51910"/>
    </source>
</evidence>
<feature type="domain" description="GH18" evidence="13">
    <location>
        <begin position="284"/>
        <end position="689"/>
    </location>
</feature>
<dbReference type="InterPro" id="IPR017853">
    <property type="entry name" value="GH"/>
</dbReference>
<name>A0ABY3SIN5_9BACL</name>
<keyword evidence="6" id="KW-0119">Carbohydrate metabolism</keyword>
<dbReference type="Gene3D" id="3.10.50.10">
    <property type="match status" value="1"/>
</dbReference>
<dbReference type="InterPro" id="IPR003961">
    <property type="entry name" value="FN3_dom"/>
</dbReference>
<feature type="chain" id="PRO_5047389864" description="chitinase" evidence="11">
    <location>
        <begin position="29"/>
        <end position="689"/>
    </location>
</feature>
<evidence type="ECO:0000256" key="9">
    <source>
        <dbReference type="RuleBase" id="RU000489"/>
    </source>
</evidence>
<keyword evidence="7 9" id="KW-0326">Glycosidase</keyword>
<dbReference type="Gene3D" id="3.20.20.80">
    <property type="entry name" value="Glycosidases"/>
    <property type="match status" value="1"/>
</dbReference>
<dbReference type="SUPFAM" id="SSF51445">
    <property type="entry name" value="(Trans)glycosidases"/>
    <property type="match status" value="1"/>
</dbReference>
<evidence type="ECO:0000256" key="2">
    <source>
        <dbReference type="ARBA" id="ARBA00009121"/>
    </source>
</evidence>
<proteinExistence type="inferred from homology"/>
<comment type="catalytic activity">
    <reaction evidence="1">
        <text>Random endo-hydrolysis of N-acetyl-beta-D-glucosaminide (1-&gt;4)-beta-linkages in chitin and chitodextrins.</text>
        <dbReference type="EC" id="3.2.1.14"/>
    </reaction>
</comment>
<dbReference type="InterPro" id="IPR003610">
    <property type="entry name" value="CBM5/12"/>
</dbReference>
<evidence type="ECO:0000313" key="14">
    <source>
        <dbReference type="EMBL" id="UJF33899.1"/>
    </source>
</evidence>
<evidence type="ECO:0000256" key="7">
    <source>
        <dbReference type="ARBA" id="ARBA00023295"/>
    </source>
</evidence>
<gene>
    <name evidence="14" type="ORF">L0M14_01175</name>
</gene>
<dbReference type="InterPro" id="IPR001223">
    <property type="entry name" value="Glyco_hydro18_cat"/>
</dbReference>
<organism evidence="14 15">
    <name type="scientific">Paenibacillus hexagrammi</name>
    <dbReference type="NCBI Taxonomy" id="2908839"/>
    <lineage>
        <taxon>Bacteria</taxon>
        <taxon>Bacillati</taxon>
        <taxon>Bacillota</taxon>
        <taxon>Bacilli</taxon>
        <taxon>Bacillales</taxon>
        <taxon>Paenibacillaceae</taxon>
        <taxon>Paenibacillus</taxon>
    </lineage>
</organism>
<evidence type="ECO:0000256" key="6">
    <source>
        <dbReference type="ARBA" id="ARBA00023277"/>
    </source>
</evidence>
<comment type="similarity">
    <text evidence="2">Belongs to the glycosyl hydrolase 18 family. Chitinase class II subfamily.</text>
</comment>
<dbReference type="RefSeq" id="WP_235120290.1">
    <property type="nucleotide sequence ID" value="NZ_CP090978.1"/>
</dbReference>
<dbReference type="SUPFAM" id="SSF54556">
    <property type="entry name" value="Chitinase insertion domain"/>
    <property type="match status" value="1"/>
</dbReference>
<dbReference type="CDD" id="cd00063">
    <property type="entry name" value="FN3"/>
    <property type="match status" value="2"/>
</dbReference>
<feature type="signal peptide" evidence="11">
    <location>
        <begin position="1"/>
        <end position="28"/>
    </location>
</feature>
<dbReference type="SMART" id="SM00636">
    <property type="entry name" value="Glyco_18"/>
    <property type="match status" value="1"/>
</dbReference>
<dbReference type="InterPro" id="IPR011583">
    <property type="entry name" value="Chitinase_II/V-like_cat"/>
</dbReference>
<dbReference type="Gene3D" id="2.60.40.10">
    <property type="entry name" value="Immunoglobulins"/>
    <property type="match status" value="2"/>
</dbReference>
<feature type="region of interest" description="Disordered" evidence="10">
    <location>
        <begin position="174"/>
        <end position="193"/>
    </location>
</feature>
<evidence type="ECO:0000256" key="3">
    <source>
        <dbReference type="ARBA" id="ARBA00012729"/>
    </source>
</evidence>
<dbReference type="CDD" id="cd12214">
    <property type="entry name" value="ChiA1_BD"/>
    <property type="match status" value="1"/>
</dbReference>
<dbReference type="SUPFAM" id="SSF49265">
    <property type="entry name" value="Fibronectin type III"/>
    <property type="match status" value="1"/>
</dbReference>
<dbReference type="Pfam" id="PF00041">
    <property type="entry name" value="fn3"/>
    <property type="match status" value="2"/>
</dbReference>
<evidence type="ECO:0000256" key="11">
    <source>
        <dbReference type="SAM" id="SignalP"/>
    </source>
</evidence>
<dbReference type="SUPFAM" id="SSF51055">
    <property type="entry name" value="Carbohydrate binding domain"/>
    <property type="match status" value="1"/>
</dbReference>
<dbReference type="GO" id="GO:0016787">
    <property type="term" value="F:hydrolase activity"/>
    <property type="evidence" value="ECO:0007669"/>
    <property type="project" value="UniProtKB-KW"/>
</dbReference>
<evidence type="ECO:0000256" key="5">
    <source>
        <dbReference type="ARBA" id="ARBA00023024"/>
    </source>
</evidence>
<dbReference type="PRINTS" id="PR00014">
    <property type="entry name" value="FNTYPEIII"/>
</dbReference>
<evidence type="ECO:0000256" key="4">
    <source>
        <dbReference type="ARBA" id="ARBA00022801"/>
    </source>
</evidence>
<sequence length="689" mass="72244">MNRSRKRMFALVLTFLLVFAMVPITSLAATAWAPNTSYHVGDIVSYGGSDYSCIQSHTSLTGWEPPNVPALWQKLSGGGGGGTPDTQAPSVPSNVHVTSVTTTSISLSWNASTDNVGVTGYDVYRGTALAGSASGTSFTVTGLTAGTSYSFTVKAKDAAGNVSAASAAVTGTTSAAAGDTQPPSSPANVNSSSVTSSSVTLSWSASTDNVGVTGYDLYRGTALAGTTSGTSFTVTGLTANTTYTFTVKAKDAAGNVSAASSAVTITTLTGSGGGGGGGGTLTGNKVVTYYPEWAVYGRGFKVPDIDATKVNVINYAFADICWNGVHGNPDPTGPNPQTWACADETGNISVPNGTIVQGDTWADTGMSYTGDTWDTPIKGSFNQLVKLKQANPNLKTIISVGGWTWSNRFSDVASDPATRTTFAKSAVAFIKKYQFDGVDLDWEYPVSGGLAGNSYRTADKQNYVLLLQAIRAELDTAGAADGKHYYLTIAAGAGPSYVSNTQLGNMAASLDWINLMSYDYHGSWDAKSGQNAPLYYDPADPNPDPTNFNVDKSVTSFLNAGVPASKLILGLPYYGRGWSGCANANGGQYQTCTGVSQTGTWEKGSYDFNDLQANYINKNGYTRYWNSVTKTPYLYNPSGGTYISYDDEQSIQAKIDYIKSKGLGGAMSWEVSGDRNKTLQTIVKQGLLP</sequence>
<dbReference type="PANTHER" id="PTHR11177">
    <property type="entry name" value="CHITINASE"/>
    <property type="match status" value="1"/>
</dbReference>
<dbReference type="PANTHER" id="PTHR11177:SF317">
    <property type="entry name" value="CHITINASE 12-RELATED"/>
    <property type="match status" value="1"/>
</dbReference>
<dbReference type="InterPro" id="IPR013783">
    <property type="entry name" value="Ig-like_fold"/>
</dbReference>
<keyword evidence="5" id="KW-0146">Chitin degradation</keyword>
<dbReference type="InterPro" id="IPR050314">
    <property type="entry name" value="Glycosyl_Hydrlase_18"/>
</dbReference>
<keyword evidence="4 9" id="KW-0378">Hydrolase</keyword>
<dbReference type="CDD" id="cd06548">
    <property type="entry name" value="GH18_chitinase"/>
    <property type="match status" value="1"/>
</dbReference>
<dbReference type="PROSITE" id="PS01095">
    <property type="entry name" value="GH18_1"/>
    <property type="match status" value="1"/>
</dbReference>
<evidence type="ECO:0000256" key="1">
    <source>
        <dbReference type="ARBA" id="ARBA00000822"/>
    </source>
</evidence>
<dbReference type="InterPro" id="IPR036573">
    <property type="entry name" value="CBM_sf_5/12"/>
</dbReference>
<dbReference type="InterPro" id="IPR029070">
    <property type="entry name" value="Chitinase_insertion_sf"/>
</dbReference>